<evidence type="ECO:0000256" key="3">
    <source>
        <dbReference type="ARBA" id="ARBA00022833"/>
    </source>
</evidence>
<keyword evidence="7" id="KW-1185">Reference proteome</keyword>
<keyword evidence="2" id="KW-0863">Zinc-finger</keyword>
<dbReference type="GO" id="GO:0005634">
    <property type="term" value="C:nucleus"/>
    <property type="evidence" value="ECO:0000318"/>
    <property type="project" value="GO_Central"/>
</dbReference>
<dbReference type="GO" id="GO:0006357">
    <property type="term" value="P:regulation of transcription by RNA polymerase II"/>
    <property type="evidence" value="ECO:0000318"/>
    <property type="project" value="GO_Central"/>
</dbReference>
<evidence type="ECO:0000259" key="5">
    <source>
        <dbReference type="Pfam" id="PF02892"/>
    </source>
</evidence>
<keyword evidence="3" id="KW-0862">Zinc</keyword>
<feature type="compositionally biased region" description="Low complexity" evidence="4">
    <location>
        <begin position="16"/>
        <end position="28"/>
    </location>
</feature>
<dbReference type="KEGG" id="dpx:DAPPUDRAFT_334807"/>
<accession>E9HWF4</accession>
<feature type="domain" description="BED-type" evidence="5">
    <location>
        <begin position="90"/>
        <end position="132"/>
    </location>
</feature>
<proteinExistence type="predicted"/>
<dbReference type="Pfam" id="PF02892">
    <property type="entry name" value="zf-BED"/>
    <property type="match status" value="1"/>
</dbReference>
<dbReference type="InterPro" id="IPR036236">
    <property type="entry name" value="Znf_C2H2_sf"/>
</dbReference>
<keyword evidence="1" id="KW-0479">Metal-binding</keyword>
<protein>
    <recommendedName>
        <fullName evidence="5">BED-type domain-containing protein</fullName>
    </recommendedName>
</protein>
<dbReference type="InParanoid" id="E9HWF4"/>
<organism evidence="6 7">
    <name type="scientific">Daphnia pulex</name>
    <name type="common">Water flea</name>
    <dbReference type="NCBI Taxonomy" id="6669"/>
    <lineage>
        <taxon>Eukaryota</taxon>
        <taxon>Metazoa</taxon>
        <taxon>Ecdysozoa</taxon>
        <taxon>Arthropoda</taxon>
        <taxon>Crustacea</taxon>
        <taxon>Branchiopoda</taxon>
        <taxon>Diplostraca</taxon>
        <taxon>Cladocera</taxon>
        <taxon>Anomopoda</taxon>
        <taxon>Daphniidae</taxon>
        <taxon>Daphnia</taxon>
    </lineage>
</organism>
<evidence type="ECO:0000313" key="7">
    <source>
        <dbReference type="Proteomes" id="UP000000305"/>
    </source>
</evidence>
<name>E9HWF4_DAPPU</name>
<dbReference type="GO" id="GO:0008270">
    <property type="term" value="F:zinc ion binding"/>
    <property type="evidence" value="ECO:0007669"/>
    <property type="project" value="UniProtKB-KW"/>
</dbReference>
<evidence type="ECO:0000313" key="6">
    <source>
        <dbReference type="EMBL" id="EFX63926.1"/>
    </source>
</evidence>
<dbReference type="InterPro" id="IPR003656">
    <property type="entry name" value="Znf_BED"/>
</dbReference>
<feature type="region of interest" description="Disordered" evidence="4">
    <location>
        <begin position="1"/>
        <end position="86"/>
    </location>
</feature>
<dbReference type="OrthoDB" id="10521463at2759"/>
<sequence length="160" mass="17798">MSKRKSTSNNGEQLSRKTQSASKSSNSSGKKRSLPINISIESDEEKEMDDEDALPSTSTEITNQSSSAPSKDIPQPDSVPSLKRKPHSWVWKHATLIKVTGEPDKYSCLYCDKKFLRNGTGVISRHLKNKHSEKLKTDQQCTLTSSGKVVAPFKVVFFLL</sequence>
<dbReference type="HOGENOM" id="CLU_1653897_0_0_1"/>
<feature type="compositionally biased region" description="Acidic residues" evidence="4">
    <location>
        <begin position="41"/>
        <end position="53"/>
    </location>
</feature>
<evidence type="ECO:0000256" key="4">
    <source>
        <dbReference type="SAM" id="MobiDB-lite"/>
    </source>
</evidence>
<dbReference type="AlphaFoldDB" id="E9HWF4"/>
<dbReference type="SMART" id="SM00614">
    <property type="entry name" value="ZnF_BED"/>
    <property type="match status" value="1"/>
</dbReference>
<dbReference type="SUPFAM" id="SSF57667">
    <property type="entry name" value="beta-beta-alpha zinc fingers"/>
    <property type="match status" value="1"/>
</dbReference>
<dbReference type="Proteomes" id="UP000000305">
    <property type="component" value="Unassembled WGS sequence"/>
</dbReference>
<feature type="compositionally biased region" description="Polar residues" evidence="4">
    <location>
        <begin position="55"/>
        <end position="69"/>
    </location>
</feature>
<evidence type="ECO:0000256" key="2">
    <source>
        <dbReference type="ARBA" id="ARBA00022771"/>
    </source>
</evidence>
<dbReference type="EMBL" id="GL732921">
    <property type="protein sequence ID" value="EFX63926.1"/>
    <property type="molecule type" value="Genomic_DNA"/>
</dbReference>
<dbReference type="GO" id="GO:0003677">
    <property type="term" value="F:DNA binding"/>
    <property type="evidence" value="ECO:0007669"/>
    <property type="project" value="InterPro"/>
</dbReference>
<evidence type="ECO:0000256" key="1">
    <source>
        <dbReference type="ARBA" id="ARBA00022723"/>
    </source>
</evidence>
<reference evidence="6 7" key="1">
    <citation type="journal article" date="2011" name="Science">
        <title>The ecoresponsive genome of Daphnia pulex.</title>
        <authorList>
            <person name="Colbourne J.K."/>
            <person name="Pfrender M.E."/>
            <person name="Gilbert D."/>
            <person name="Thomas W.K."/>
            <person name="Tucker A."/>
            <person name="Oakley T.H."/>
            <person name="Tokishita S."/>
            <person name="Aerts A."/>
            <person name="Arnold G.J."/>
            <person name="Basu M.K."/>
            <person name="Bauer D.J."/>
            <person name="Caceres C.E."/>
            <person name="Carmel L."/>
            <person name="Casola C."/>
            <person name="Choi J.H."/>
            <person name="Detter J.C."/>
            <person name="Dong Q."/>
            <person name="Dusheyko S."/>
            <person name="Eads B.D."/>
            <person name="Frohlich T."/>
            <person name="Geiler-Samerotte K.A."/>
            <person name="Gerlach D."/>
            <person name="Hatcher P."/>
            <person name="Jogdeo S."/>
            <person name="Krijgsveld J."/>
            <person name="Kriventseva E.V."/>
            <person name="Kultz D."/>
            <person name="Laforsch C."/>
            <person name="Lindquist E."/>
            <person name="Lopez J."/>
            <person name="Manak J.R."/>
            <person name="Muller J."/>
            <person name="Pangilinan J."/>
            <person name="Patwardhan R.P."/>
            <person name="Pitluck S."/>
            <person name="Pritham E.J."/>
            <person name="Rechtsteiner A."/>
            <person name="Rho M."/>
            <person name="Rogozin I.B."/>
            <person name="Sakarya O."/>
            <person name="Salamov A."/>
            <person name="Schaack S."/>
            <person name="Shapiro H."/>
            <person name="Shiga Y."/>
            <person name="Skalitzky C."/>
            <person name="Smith Z."/>
            <person name="Souvorov A."/>
            <person name="Sung W."/>
            <person name="Tang Z."/>
            <person name="Tsuchiya D."/>
            <person name="Tu H."/>
            <person name="Vos H."/>
            <person name="Wang M."/>
            <person name="Wolf Y.I."/>
            <person name="Yamagata H."/>
            <person name="Yamada T."/>
            <person name="Ye Y."/>
            <person name="Shaw J.R."/>
            <person name="Andrews J."/>
            <person name="Crease T.J."/>
            <person name="Tang H."/>
            <person name="Lucas S.M."/>
            <person name="Robertson H.M."/>
            <person name="Bork P."/>
            <person name="Koonin E.V."/>
            <person name="Zdobnov E.M."/>
            <person name="Grigoriev I.V."/>
            <person name="Lynch M."/>
            <person name="Boore J.L."/>
        </authorList>
    </citation>
    <scope>NUCLEOTIDE SEQUENCE [LARGE SCALE GENOMIC DNA]</scope>
</reference>
<gene>
    <name evidence="6" type="ORF">DAPPUDRAFT_334807</name>
</gene>